<protein>
    <submittedName>
        <fullName evidence="2">Uncharacterized protein</fullName>
    </submittedName>
</protein>
<reference evidence="3" key="1">
    <citation type="submission" date="2013-01" db="EMBL/GenBank/DDBJ databases">
        <title>Draft Genome Sequence of a Mulberry Tree, Morus notabilis C.K. Schneid.</title>
        <authorList>
            <person name="He N."/>
            <person name="Zhao S."/>
        </authorList>
    </citation>
    <scope>NUCLEOTIDE SEQUENCE</scope>
</reference>
<feature type="compositionally biased region" description="Basic and acidic residues" evidence="1">
    <location>
        <begin position="12"/>
        <end position="31"/>
    </location>
</feature>
<evidence type="ECO:0000313" key="2">
    <source>
        <dbReference type="EMBL" id="EXB73682.1"/>
    </source>
</evidence>
<dbReference type="EMBL" id="KE344640">
    <property type="protein sequence ID" value="EXB73682.1"/>
    <property type="molecule type" value="Genomic_DNA"/>
</dbReference>
<proteinExistence type="predicted"/>
<evidence type="ECO:0000313" key="3">
    <source>
        <dbReference type="Proteomes" id="UP000030645"/>
    </source>
</evidence>
<keyword evidence="3" id="KW-1185">Reference proteome</keyword>
<gene>
    <name evidence="2" type="ORF">L484_026843</name>
</gene>
<accession>W9RE49</accession>
<organism evidence="2 3">
    <name type="scientific">Morus notabilis</name>
    <dbReference type="NCBI Taxonomy" id="981085"/>
    <lineage>
        <taxon>Eukaryota</taxon>
        <taxon>Viridiplantae</taxon>
        <taxon>Streptophyta</taxon>
        <taxon>Embryophyta</taxon>
        <taxon>Tracheophyta</taxon>
        <taxon>Spermatophyta</taxon>
        <taxon>Magnoliopsida</taxon>
        <taxon>eudicotyledons</taxon>
        <taxon>Gunneridae</taxon>
        <taxon>Pentapetalae</taxon>
        <taxon>rosids</taxon>
        <taxon>fabids</taxon>
        <taxon>Rosales</taxon>
        <taxon>Moraceae</taxon>
        <taxon>Moreae</taxon>
        <taxon>Morus</taxon>
    </lineage>
</organism>
<name>W9RE49_9ROSA</name>
<sequence length="85" mass="9959">MWQERVGQRLNGETHAERNADRPDARVEKTHVGDSWVPRREERGAGLRVRDWNSRPGLGLAWTERARKWGKIRGTKAEIATWRGW</sequence>
<feature type="region of interest" description="Disordered" evidence="1">
    <location>
        <begin position="1"/>
        <end position="31"/>
    </location>
</feature>
<evidence type="ECO:0000256" key="1">
    <source>
        <dbReference type="SAM" id="MobiDB-lite"/>
    </source>
</evidence>
<dbReference type="AlphaFoldDB" id="W9RE49"/>
<dbReference type="Proteomes" id="UP000030645">
    <property type="component" value="Unassembled WGS sequence"/>
</dbReference>